<feature type="region of interest" description="Disordered" evidence="1">
    <location>
        <begin position="1"/>
        <end position="87"/>
    </location>
</feature>
<reference evidence="2" key="1">
    <citation type="submission" date="2023-02" db="EMBL/GenBank/DDBJ databases">
        <title>Actinomadura rubrobrunea NBRC 14622.</title>
        <authorList>
            <person name="Ichikawa N."/>
            <person name="Sato H."/>
            <person name="Tonouchi N."/>
        </authorList>
    </citation>
    <scope>NUCLEOTIDE SEQUENCE</scope>
    <source>
        <strain evidence="2">NBRC 14622</strain>
    </source>
</reference>
<dbReference type="EMBL" id="BSRZ01000004">
    <property type="protein sequence ID" value="GLW63892.1"/>
    <property type="molecule type" value="Genomic_DNA"/>
</dbReference>
<sequence>MVRTFPQVPRRRPYQRRTPRRSPLASPPRGCGPETAGLGTARRGPPRYRGLEVRARIRGRGTSTTKRVRKGQDPMTITDGPITGCID</sequence>
<evidence type="ECO:0000313" key="2">
    <source>
        <dbReference type="EMBL" id="GLW63892.1"/>
    </source>
</evidence>
<comment type="caution">
    <text evidence="2">The sequence shown here is derived from an EMBL/GenBank/DDBJ whole genome shotgun (WGS) entry which is preliminary data.</text>
</comment>
<protein>
    <submittedName>
        <fullName evidence="2">Uncharacterized protein</fullName>
    </submittedName>
</protein>
<accession>A0A9W6PUK3</accession>
<gene>
    <name evidence="2" type="ORF">Arub01_21360</name>
</gene>
<name>A0A9W6PUK3_9ACTN</name>
<organism evidence="2 3">
    <name type="scientific">Actinomadura rubrobrunea</name>
    <dbReference type="NCBI Taxonomy" id="115335"/>
    <lineage>
        <taxon>Bacteria</taxon>
        <taxon>Bacillati</taxon>
        <taxon>Actinomycetota</taxon>
        <taxon>Actinomycetes</taxon>
        <taxon>Streptosporangiales</taxon>
        <taxon>Thermomonosporaceae</taxon>
        <taxon>Actinomadura</taxon>
    </lineage>
</organism>
<keyword evidence="3" id="KW-1185">Reference proteome</keyword>
<dbReference type="AlphaFoldDB" id="A0A9W6PUK3"/>
<dbReference type="Proteomes" id="UP001165124">
    <property type="component" value="Unassembled WGS sequence"/>
</dbReference>
<feature type="compositionally biased region" description="Basic residues" evidence="1">
    <location>
        <begin position="9"/>
        <end position="20"/>
    </location>
</feature>
<evidence type="ECO:0000256" key="1">
    <source>
        <dbReference type="SAM" id="MobiDB-lite"/>
    </source>
</evidence>
<proteinExistence type="predicted"/>
<evidence type="ECO:0000313" key="3">
    <source>
        <dbReference type="Proteomes" id="UP001165124"/>
    </source>
</evidence>